<dbReference type="EMBL" id="OZ075119">
    <property type="protein sequence ID" value="CAL5097619.1"/>
    <property type="molecule type" value="Genomic_DNA"/>
</dbReference>
<sequence length="183" mass="20401">MSGEESATAKPPPSEAERRKARWKALIQEHIAVAERAMAERADEQERGALADVVAAGLRRREEELDAEQDAEAWAAAHPPKKMPEAKVEYFRRRRDEAREWDVADVAAVAQYLPAEMGAGLHRNLVEWSQESREHAAGIVREYEANGYVEHFEPDDFGLPPKFLNLLCGIPARPSASSLSSSL</sequence>
<evidence type="ECO:0000313" key="3">
    <source>
        <dbReference type="Proteomes" id="UP001497457"/>
    </source>
</evidence>
<name>A0ABC9GPD5_9POAL</name>
<feature type="region of interest" description="Disordered" evidence="1">
    <location>
        <begin position="1"/>
        <end position="21"/>
    </location>
</feature>
<dbReference type="Proteomes" id="UP001497457">
    <property type="component" value="Chromosome 9rd"/>
</dbReference>
<protein>
    <submittedName>
        <fullName evidence="2">Uncharacterized protein</fullName>
    </submittedName>
</protein>
<dbReference type="AlphaFoldDB" id="A0ABC9GPD5"/>
<reference evidence="3" key="1">
    <citation type="submission" date="2024-06" db="EMBL/GenBank/DDBJ databases">
        <authorList>
            <person name="Ryan C."/>
        </authorList>
    </citation>
    <scope>NUCLEOTIDE SEQUENCE [LARGE SCALE GENOMIC DNA]</scope>
</reference>
<accession>A0ABC9GPD5</accession>
<evidence type="ECO:0000313" key="2">
    <source>
        <dbReference type="EMBL" id="CAL5097619.1"/>
    </source>
</evidence>
<organism evidence="2 3">
    <name type="scientific">Urochloa decumbens</name>
    <dbReference type="NCBI Taxonomy" id="240449"/>
    <lineage>
        <taxon>Eukaryota</taxon>
        <taxon>Viridiplantae</taxon>
        <taxon>Streptophyta</taxon>
        <taxon>Embryophyta</taxon>
        <taxon>Tracheophyta</taxon>
        <taxon>Spermatophyta</taxon>
        <taxon>Magnoliopsida</taxon>
        <taxon>Liliopsida</taxon>
        <taxon>Poales</taxon>
        <taxon>Poaceae</taxon>
        <taxon>PACMAD clade</taxon>
        <taxon>Panicoideae</taxon>
        <taxon>Panicodae</taxon>
        <taxon>Paniceae</taxon>
        <taxon>Melinidinae</taxon>
        <taxon>Urochloa</taxon>
    </lineage>
</organism>
<gene>
    <name evidence="2" type="ORF">URODEC1_LOCUS117756</name>
</gene>
<keyword evidence="3" id="KW-1185">Reference proteome</keyword>
<evidence type="ECO:0000256" key="1">
    <source>
        <dbReference type="SAM" id="MobiDB-lite"/>
    </source>
</evidence>
<reference evidence="2 3" key="2">
    <citation type="submission" date="2024-10" db="EMBL/GenBank/DDBJ databases">
        <authorList>
            <person name="Ryan C."/>
        </authorList>
    </citation>
    <scope>NUCLEOTIDE SEQUENCE [LARGE SCALE GENOMIC DNA]</scope>
</reference>
<proteinExistence type="predicted"/>